<keyword evidence="4" id="KW-1185">Reference proteome</keyword>
<feature type="transmembrane region" description="Helical" evidence="1">
    <location>
        <begin position="391"/>
        <end position="412"/>
    </location>
</feature>
<comment type="caution">
    <text evidence="3">The sequence shown here is derived from an EMBL/GenBank/DDBJ whole genome shotgun (WGS) entry which is preliminary data.</text>
</comment>
<dbReference type="Proteomes" id="UP001199916">
    <property type="component" value="Unassembled WGS sequence"/>
</dbReference>
<keyword evidence="1" id="KW-0472">Membrane</keyword>
<name>A0ABS8YA29_9BACL</name>
<organism evidence="3 4">
    <name type="scientific">Paenibacillus profundus</name>
    <dbReference type="NCBI Taxonomy" id="1173085"/>
    <lineage>
        <taxon>Bacteria</taxon>
        <taxon>Bacillati</taxon>
        <taxon>Bacillota</taxon>
        <taxon>Bacilli</taxon>
        <taxon>Bacillales</taxon>
        <taxon>Paenibacillaceae</taxon>
        <taxon>Paenibacillus</taxon>
    </lineage>
</organism>
<evidence type="ECO:0000256" key="1">
    <source>
        <dbReference type="SAM" id="Phobius"/>
    </source>
</evidence>
<sequence>MFSFRSSVTQHPLFTLVMGGTAVLLVLCIVSYPDQAFQASLQGLKVWWNIIFPALLPFLVLSEILIAYGFVHGLGVLLDPLMRVLFRLPGVGGWAWSVGWTAGYPAGAEAVIRLRKQQALTRREAERLLGLSHASSPIFMIAVVGVGFVQQAEVGLIIAIVHWASAILAMFILRSTDAFHPEPKSVSVSELRRSKRLPFYRRMLDAMELAHCQDGRPFGKLLGDAVTSAVQTLMMIGGYMMIFSVIIRVLRIAIPQELGSFMLNGLLEVNLGAYTFGSAAFQSTLFQTALLGAVIAWSGVSAHMQVHSLMKGTDLRYMRFLASRIVHAVAAYLLTYVLWWPLQALFHDSDSALSAFENLPDLSNAASSSSAVPASSLIHEKLTSLAAYTGWSQSLVLIPGLGLLLLCFIAVSRMLRWISNRR</sequence>
<gene>
    <name evidence="3" type="ORF">LQV63_01530</name>
</gene>
<keyword evidence="1" id="KW-0812">Transmembrane</keyword>
<feature type="transmembrane region" description="Helical" evidence="1">
    <location>
        <begin position="12"/>
        <end position="34"/>
    </location>
</feature>
<feature type="transmembrane region" description="Helical" evidence="1">
    <location>
        <begin position="46"/>
        <end position="71"/>
    </location>
</feature>
<feature type="transmembrane region" description="Helical" evidence="1">
    <location>
        <begin position="128"/>
        <end position="148"/>
    </location>
</feature>
<feature type="transmembrane region" description="Helical" evidence="1">
    <location>
        <begin position="154"/>
        <end position="173"/>
    </location>
</feature>
<keyword evidence="1" id="KW-1133">Transmembrane helix</keyword>
<reference evidence="3 4" key="1">
    <citation type="submission" date="2021-11" db="EMBL/GenBank/DDBJ databases">
        <title>Draft genome sequence of Paenibacillus profundus YoMME, a new Gram-positive bacteria with exoelectrogenic properties.</title>
        <authorList>
            <person name="Hubenova Y."/>
            <person name="Hubenova E."/>
            <person name="Manasiev Y."/>
            <person name="Peykov S."/>
            <person name="Mitov M."/>
        </authorList>
    </citation>
    <scope>NUCLEOTIDE SEQUENCE [LARGE SCALE GENOMIC DNA]</scope>
    <source>
        <strain evidence="3 4">YoMME</strain>
    </source>
</reference>
<proteinExistence type="predicted"/>
<evidence type="ECO:0000313" key="4">
    <source>
        <dbReference type="Proteomes" id="UP001199916"/>
    </source>
</evidence>
<dbReference type="Pfam" id="PF07670">
    <property type="entry name" value="Gate"/>
    <property type="match status" value="1"/>
</dbReference>
<feature type="transmembrane region" description="Helical" evidence="1">
    <location>
        <begin position="321"/>
        <end position="342"/>
    </location>
</feature>
<feature type="transmembrane region" description="Helical" evidence="1">
    <location>
        <begin position="274"/>
        <end position="300"/>
    </location>
</feature>
<accession>A0ABS8YA29</accession>
<feature type="domain" description="Nucleoside transporter/FeoB GTPase Gate" evidence="2">
    <location>
        <begin position="51"/>
        <end position="141"/>
    </location>
</feature>
<dbReference type="InterPro" id="IPR011642">
    <property type="entry name" value="Gate_dom"/>
</dbReference>
<evidence type="ECO:0000313" key="3">
    <source>
        <dbReference type="EMBL" id="MCE5167999.1"/>
    </source>
</evidence>
<evidence type="ECO:0000259" key="2">
    <source>
        <dbReference type="Pfam" id="PF07670"/>
    </source>
</evidence>
<dbReference type="RefSeq" id="WP_233695417.1">
    <property type="nucleotide sequence ID" value="NZ_JAJNBZ010000001.1"/>
</dbReference>
<feature type="transmembrane region" description="Helical" evidence="1">
    <location>
        <begin position="236"/>
        <end position="254"/>
    </location>
</feature>
<dbReference type="EMBL" id="JAJNBZ010000001">
    <property type="protein sequence ID" value="MCE5167999.1"/>
    <property type="molecule type" value="Genomic_DNA"/>
</dbReference>
<feature type="transmembrane region" description="Helical" evidence="1">
    <location>
        <begin position="91"/>
        <end position="107"/>
    </location>
</feature>
<protein>
    <submittedName>
        <fullName evidence="3">Nucleoside recognition domain-containing protein</fullName>
    </submittedName>
</protein>